<organism evidence="2">
    <name type="scientific">marine metagenome</name>
    <dbReference type="NCBI Taxonomy" id="408172"/>
    <lineage>
        <taxon>unclassified sequences</taxon>
        <taxon>metagenomes</taxon>
        <taxon>ecological metagenomes</taxon>
    </lineage>
</organism>
<accession>A0A382TYE4</accession>
<evidence type="ECO:0000256" key="1">
    <source>
        <dbReference type="SAM" id="MobiDB-lite"/>
    </source>
</evidence>
<protein>
    <submittedName>
        <fullName evidence="2">Uncharacterized protein</fullName>
    </submittedName>
</protein>
<sequence length="274" mass="31408">MSIVVEKTPQVDESITETQEVQEETVQEVETEAAGNVEAEAEQTEHEIPQKYAGKSIQEVIEMHQNVEQAFGKQGAEVGEQRKLIQSLLEAQNKQTTIEEPQEEAVSFEDAFYSDPANAVNSAIENHPDVLKAKEERVLSAQQQRLGVLEKAYPDWEKRVADKSFQDWVGKSKIRTEMFRKADTEYNPDYAIELFNTYDKINMIDKTKEVQKQEKEKSKKALRKTVSETRSTTSVGGKKMYRRADLINLQVTDPRRYESLADEIQLAYQEGRVK</sequence>
<name>A0A382TYE4_9ZZZZ</name>
<evidence type="ECO:0000313" key="2">
    <source>
        <dbReference type="EMBL" id="SVD26732.1"/>
    </source>
</evidence>
<reference evidence="2" key="1">
    <citation type="submission" date="2018-05" db="EMBL/GenBank/DDBJ databases">
        <authorList>
            <person name="Lanie J.A."/>
            <person name="Ng W.-L."/>
            <person name="Kazmierczak K.M."/>
            <person name="Andrzejewski T.M."/>
            <person name="Davidsen T.M."/>
            <person name="Wayne K.J."/>
            <person name="Tettelin H."/>
            <person name="Glass J.I."/>
            <person name="Rusch D."/>
            <person name="Podicherti R."/>
            <person name="Tsui H.-C.T."/>
            <person name="Winkler M.E."/>
        </authorList>
    </citation>
    <scope>NUCLEOTIDE SEQUENCE</scope>
</reference>
<gene>
    <name evidence="2" type="ORF">METZ01_LOCUS379586</name>
</gene>
<dbReference type="EMBL" id="UINC01139903">
    <property type="protein sequence ID" value="SVD26732.1"/>
    <property type="molecule type" value="Genomic_DNA"/>
</dbReference>
<feature type="region of interest" description="Disordered" evidence="1">
    <location>
        <begin position="1"/>
        <end position="23"/>
    </location>
</feature>
<feature type="region of interest" description="Disordered" evidence="1">
    <location>
        <begin position="212"/>
        <end position="237"/>
    </location>
</feature>
<dbReference type="AlphaFoldDB" id="A0A382TYE4"/>
<proteinExistence type="predicted"/>